<evidence type="ECO:0000313" key="4">
    <source>
        <dbReference type="EMBL" id="TCO16622.1"/>
    </source>
</evidence>
<dbReference type="InterPro" id="IPR052158">
    <property type="entry name" value="INH-QAR"/>
</dbReference>
<accession>A0A4R2GYV2</accession>
<dbReference type="OrthoDB" id="3992151at2"/>
<dbReference type="InterPro" id="IPR018060">
    <property type="entry name" value="HTH_AraC"/>
</dbReference>
<dbReference type="InterPro" id="IPR029062">
    <property type="entry name" value="Class_I_gatase-like"/>
</dbReference>
<comment type="caution">
    <text evidence="4">The sequence shown here is derived from an EMBL/GenBank/DDBJ whole genome shotgun (WGS) entry which is preliminary data.</text>
</comment>
<dbReference type="Gene3D" id="3.40.50.880">
    <property type="match status" value="1"/>
</dbReference>
<dbReference type="PANTHER" id="PTHR43130:SF3">
    <property type="entry name" value="HTH-TYPE TRANSCRIPTIONAL REGULATOR RV1931C"/>
    <property type="match status" value="1"/>
</dbReference>
<evidence type="ECO:0000313" key="5">
    <source>
        <dbReference type="Proteomes" id="UP000294508"/>
    </source>
</evidence>
<name>A0A4R2GYV2_9ACTN</name>
<dbReference type="SUPFAM" id="SSF52317">
    <property type="entry name" value="Class I glutamine amidotransferase-like"/>
    <property type="match status" value="1"/>
</dbReference>
<keyword evidence="2" id="KW-0804">Transcription</keyword>
<dbReference type="SUPFAM" id="SSF46689">
    <property type="entry name" value="Homeodomain-like"/>
    <property type="match status" value="2"/>
</dbReference>
<sequence>MTLELPGERGVVIVTFDSAQILDVTGPLEVFSSASRFLTAAQYRTQIVTTRGGPVHASCGLEFASSPITEVTGPVDTLMVAGGADMDAAVEDTELLAQVRRLAADARRVTSVCSGAFVLAAAGLLEGRRATTHWAECGLLDDTYAQITVDPDAIYVHDGNVWTSAGVTAGIDLTLALVADDHGHQAAATVARQLVVYLQRSGGQAQFSALLAGQAADTEPVRDLLSWLRDHLTDDLSVAALARQINLSERQFTRVFKAEVGSTAADHVEAVRLESACRLLETTNRTVEQIAKTCGFGTPETMNRTFRRRLDTTPGDHRHHFRGTTHIS</sequence>
<dbReference type="InterPro" id="IPR002818">
    <property type="entry name" value="DJ-1/PfpI"/>
</dbReference>
<dbReference type="Pfam" id="PF12833">
    <property type="entry name" value="HTH_18"/>
    <property type="match status" value="1"/>
</dbReference>
<protein>
    <submittedName>
        <fullName evidence="4">Transcriptional regulator GlxA family with amidase domain</fullName>
    </submittedName>
</protein>
<proteinExistence type="predicted"/>
<dbReference type="CDD" id="cd03137">
    <property type="entry name" value="GATase1_AraC_1"/>
    <property type="match status" value="1"/>
</dbReference>
<reference evidence="4 5" key="1">
    <citation type="journal article" date="2015" name="Stand. Genomic Sci.">
        <title>Genomic Encyclopedia of Bacterial and Archaeal Type Strains, Phase III: the genomes of soil and plant-associated and newly described type strains.</title>
        <authorList>
            <person name="Whitman W.B."/>
            <person name="Woyke T."/>
            <person name="Klenk H.P."/>
            <person name="Zhou Y."/>
            <person name="Lilburn T.G."/>
            <person name="Beck B.J."/>
            <person name="De Vos P."/>
            <person name="Vandamme P."/>
            <person name="Eisen J.A."/>
            <person name="Garrity G."/>
            <person name="Hugenholtz P."/>
            <person name="Kyrpides N.C."/>
        </authorList>
    </citation>
    <scope>NUCLEOTIDE SEQUENCE [LARGE SCALE GENOMIC DNA]</scope>
    <source>
        <strain evidence="4 5">VKM Ac-2572</strain>
    </source>
</reference>
<dbReference type="InterPro" id="IPR009057">
    <property type="entry name" value="Homeodomain-like_sf"/>
</dbReference>
<evidence type="ECO:0000256" key="1">
    <source>
        <dbReference type="ARBA" id="ARBA00023015"/>
    </source>
</evidence>
<feature type="domain" description="HTH araC/xylS-type" evidence="3">
    <location>
        <begin position="222"/>
        <end position="320"/>
    </location>
</feature>
<dbReference type="GO" id="GO:0043565">
    <property type="term" value="F:sequence-specific DNA binding"/>
    <property type="evidence" value="ECO:0007669"/>
    <property type="project" value="InterPro"/>
</dbReference>
<dbReference type="EMBL" id="SLWN01000020">
    <property type="protein sequence ID" value="TCO16622.1"/>
    <property type="molecule type" value="Genomic_DNA"/>
</dbReference>
<dbReference type="Gene3D" id="1.10.10.60">
    <property type="entry name" value="Homeodomain-like"/>
    <property type="match status" value="1"/>
</dbReference>
<keyword evidence="5" id="KW-1185">Reference proteome</keyword>
<dbReference type="AlphaFoldDB" id="A0A4R2GYV2"/>
<dbReference type="RefSeq" id="WP_132215446.1">
    <property type="nucleotide sequence ID" value="NZ_SLWN01000020.1"/>
</dbReference>
<dbReference type="Proteomes" id="UP000294508">
    <property type="component" value="Unassembled WGS sequence"/>
</dbReference>
<dbReference type="PROSITE" id="PS01124">
    <property type="entry name" value="HTH_ARAC_FAMILY_2"/>
    <property type="match status" value="1"/>
</dbReference>
<keyword evidence="1" id="KW-0805">Transcription regulation</keyword>
<evidence type="ECO:0000256" key="2">
    <source>
        <dbReference type="ARBA" id="ARBA00023163"/>
    </source>
</evidence>
<dbReference type="Pfam" id="PF01965">
    <property type="entry name" value="DJ-1_PfpI"/>
    <property type="match status" value="1"/>
</dbReference>
<evidence type="ECO:0000259" key="3">
    <source>
        <dbReference type="PROSITE" id="PS01124"/>
    </source>
</evidence>
<organism evidence="4 5">
    <name type="scientific">Kribbella steppae</name>
    <dbReference type="NCBI Taxonomy" id="2512223"/>
    <lineage>
        <taxon>Bacteria</taxon>
        <taxon>Bacillati</taxon>
        <taxon>Actinomycetota</taxon>
        <taxon>Actinomycetes</taxon>
        <taxon>Propionibacteriales</taxon>
        <taxon>Kribbellaceae</taxon>
        <taxon>Kribbella</taxon>
    </lineage>
</organism>
<dbReference type="PANTHER" id="PTHR43130">
    <property type="entry name" value="ARAC-FAMILY TRANSCRIPTIONAL REGULATOR"/>
    <property type="match status" value="1"/>
</dbReference>
<gene>
    <name evidence="4" type="ORF">EV652_120116</name>
</gene>
<dbReference type="GO" id="GO:0003700">
    <property type="term" value="F:DNA-binding transcription factor activity"/>
    <property type="evidence" value="ECO:0007669"/>
    <property type="project" value="InterPro"/>
</dbReference>
<dbReference type="SMART" id="SM00342">
    <property type="entry name" value="HTH_ARAC"/>
    <property type="match status" value="1"/>
</dbReference>